<protein>
    <recommendedName>
        <fullName evidence="4">Secreted protein</fullName>
    </recommendedName>
</protein>
<feature type="signal peptide" evidence="1">
    <location>
        <begin position="1"/>
        <end position="19"/>
    </location>
</feature>
<proteinExistence type="predicted"/>
<gene>
    <name evidence="2" type="ORF">AG1IA_08397</name>
</gene>
<comment type="caution">
    <text evidence="2">The sequence shown here is derived from an EMBL/GenBank/DDBJ whole genome shotgun (WGS) entry which is preliminary data.</text>
</comment>
<evidence type="ECO:0000256" key="1">
    <source>
        <dbReference type="SAM" id="SignalP"/>
    </source>
</evidence>
<dbReference type="EMBL" id="AFRT01002578">
    <property type="protein sequence ID" value="ELU37573.1"/>
    <property type="molecule type" value="Genomic_DNA"/>
</dbReference>
<sequence>MTMCAYYFIAFQLFLVVQRSSVFYSFSALNKNAPQPQRATLDFEQNLSDTVSSVMVLSFPRLFCSMTFIVSDLHTNSQPSYNSWLCRYHPID</sequence>
<keyword evidence="3" id="KW-1185">Reference proteome</keyword>
<organism evidence="2 3">
    <name type="scientific">Thanatephorus cucumeris (strain AG1-IA)</name>
    <name type="common">Rice sheath blight fungus</name>
    <name type="synonym">Rhizoctonia solani</name>
    <dbReference type="NCBI Taxonomy" id="983506"/>
    <lineage>
        <taxon>Eukaryota</taxon>
        <taxon>Fungi</taxon>
        <taxon>Dikarya</taxon>
        <taxon>Basidiomycota</taxon>
        <taxon>Agaricomycotina</taxon>
        <taxon>Agaricomycetes</taxon>
        <taxon>Cantharellales</taxon>
        <taxon>Ceratobasidiaceae</taxon>
        <taxon>Rhizoctonia</taxon>
        <taxon>Rhizoctonia solani AG-1</taxon>
    </lineage>
</organism>
<reference evidence="2 3" key="1">
    <citation type="journal article" date="2013" name="Nat. Commun.">
        <title>The evolution and pathogenic mechanisms of the rice sheath blight pathogen.</title>
        <authorList>
            <person name="Zheng A."/>
            <person name="Lin R."/>
            <person name="Xu L."/>
            <person name="Qin P."/>
            <person name="Tang C."/>
            <person name="Ai P."/>
            <person name="Zhang D."/>
            <person name="Liu Y."/>
            <person name="Sun Z."/>
            <person name="Feng H."/>
            <person name="Wang Y."/>
            <person name="Chen Y."/>
            <person name="Liang X."/>
            <person name="Fu R."/>
            <person name="Li Q."/>
            <person name="Zhang J."/>
            <person name="Yu X."/>
            <person name="Xie Z."/>
            <person name="Ding L."/>
            <person name="Guan P."/>
            <person name="Tang J."/>
            <person name="Liang Y."/>
            <person name="Wang S."/>
            <person name="Deng Q."/>
            <person name="Li S."/>
            <person name="Zhu J."/>
            <person name="Wang L."/>
            <person name="Liu H."/>
            <person name="Li P."/>
        </authorList>
    </citation>
    <scope>NUCLEOTIDE SEQUENCE [LARGE SCALE GENOMIC DNA]</scope>
    <source>
        <strain evidence="3">AG-1 IA</strain>
    </source>
</reference>
<feature type="chain" id="PRO_5003997353" description="Secreted protein" evidence="1">
    <location>
        <begin position="20"/>
        <end position="92"/>
    </location>
</feature>
<accession>L8WL76</accession>
<dbReference type="HOGENOM" id="CLU_2414813_0_0_1"/>
<evidence type="ECO:0000313" key="2">
    <source>
        <dbReference type="EMBL" id="ELU37573.1"/>
    </source>
</evidence>
<dbReference type="Proteomes" id="UP000011668">
    <property type="component" value="Unassembled WGS sequence"/>
</dbReference>
<evidence type="ECO:0000313" key="3">
    <source>
        <dbReference type="Proteomes" id="UP000011668"/>
    </source>
</evidence>
<dbReference type="AlphaFoldDB" id="L8WL76"/>
<keyword evidence="1" id="KW-0732">Signal</keyword>
<name>L8WL76_THACA</name>
<evidence type="ECO:0008006" key="4">
    <source>
        <dbReference type="Google" id="ProtNLM"/>
    </source>
</evidence>